<dbReference type="Proteomes" id="UP000011205">
    <property type="component" value="Unassembled WGS sequence"/>
</dbReference>
<gene>
    <name evidence="2" type="ORF">STVIR_4668</name>
</gene>
<feature type="compositionally biased region" description="Gly residues" evidence="1">
    <location>
        <begin position="43"/>
        <end position="68"/>
    </location>
</feature>
<accession>L8PG52</accession>
<evidence type="ECO:0000313" key="2">
    <source>
        <dbReference type="EMBL" id="ELS54372.1"/>
    </source>
</evidence>
<evidence type="ECO:0000313" key="3">
    <source>
        <dbReference type="Proteomes" id="UP000011205"/>
    </source>
</evidence>
<dbReference type="AlphaFoldDB" id="L8PG52"/>
<name>L8PG52_STRVR</name>
<organism evidence="2 3">
    <name type="scientific">Streptomyces viridochromogenes Tue57</name>
    <dbReference type="NCBI Taxonomy" id="1160705"/>
    <lineage>
        <taxon>Bacteria</taxon>
        <taxon>Bacillati</taxon>
        <taxon>Actinomycetota</taxon>
        <taxon>Actinomycetes</taxon>
        <taxon>Kitasatosporales</taxon>
        <taxon>Streptomycetaceae</taxon>
        <taxon>Streptomyces</taxon>
    </lineage>
</organism>
<dbReference type="EMBL" id="AMLP01000139">
    <property type="protein sequence ID" value="ELS54372.1"/>
    <property type="molecule type" value="Genomic_DNA"/>
</dbReference>
<dbReference type="PATRIC" id="fig|1160705.3.peg.4613"/>
<feature type="region of interest" description="Disordered" evidence="1">
    <location>
        <begin position="1"/>
        <end position="68"/>
    </location>
</feature>
<comment type="caution">
    <text evidence="2">The sequence shown here is derived from an EMBL/GenBank/DDBJ whole genome shotgun (WGS) entry which is preliminary data.</text>
</comment>
<evidence type="ECO:0000256" key="1">
    <source>
        <dbReference type="SAM" id="MobiDB-lite"/>
    </source>
</evidence>
<protein>
    <submittedName>
        <fullName evidence="2">Uncharacterized protein</fullName>
    </submittedName>
</protein>
<proteinExistence type="predicted"/>
<reference evidence="2 3" key="1">
    <citation type="journal article" date="2013" name="Genome Announc.">
        <title>Draft Genome Sequence of Streptomyces viridochromogenes Strain Tu57, Producer of Avilamycin.</title>
        <authorList>
            <person name="Gruning B.A."/>
            <person name="Erxleben A."/>
            <person name="Hahnlein A."/>
            <person name="Gunther S."/>
        </authorList>
    </citation>
    <scope>NUCLEOTIDE SEQUENCE [LARGE SCALE GENOMIC DNA]</scope>
    <source>
        <strain evidence="2 3">Tue57</strain>
    </source>
</reference>
<sequence>MRVRPTEAGTPVAATSQHRPAPSSPPGVFQPVRRLRTRPVQGRSGGLGAAGPQGCGVEGAAAPGGWGG</sequence>